<name>A0A6A6SP74_9PLEO</name>
<keyword evidence="3" id="KW-1185">Reference proteome</keyword>
<dbReference type="EMBL" id="MU004554">
    <property type="protein sequence ID" value="KAF2648168.1"/>
    <property type="molecule type" value="Genomic_DNA"/>
</dbReference>
<feature type="chain" id="PRO_5025552838" description="Ecp2 effector protein domain-containing protein" evidence="1">
    <location>
        <begin position="22"/>
        <end position="138"/>
    </location>
</feature>
<reference evidence="2" key="1">
    <citation type="journal article" date="2020" name="Stud. Mycol.">
        <title>101 Dothideomycetes genomes: a test case for predicting lifestyles and emergence of pathogens.</title>
        <authorList>
            <person name="Haridas S."/>
            <person name="Albert R."/>
            <person name="Binder M."/>
            <person name="Bloem J."/>
            <person name="Labutti K."/>
            <person name="Salamov A."/>
            <person name="Andreopoulos B."/>
            <person name="Baker S."/>
            <person name="Barry K."/>
            <person name="Bills G."/>
            <person name="Bluhm B."/>
            <person name="Cannon C."/>
            <person name="Castanera R."/>
            <person name="Culley D."/>
            <person name="Daum C."/>
            <person name="Ezra D."/>
            <person name="Gonzalez J."/>
            <person name="Henrissat B."/>
            <person name="Kuo A."/>
            <person name="Liang C."/>
            <person name="Lipzen A."/>
            <person name="Lutzoni F."/>
            <person name="Magnuson J."/>
            <person name="Mondo S."/>
            <person name="Nolan M."/>
            <person name="Ohm R."/>
            <person name="Pangilinan J."/>
            <person name="Park H.-J."/>
            <person name="Ramirez L."/>
            <person name="Alfaro M."/>
            <person name="Sun H."/>
            <person name="Tritt A."/>
            <person name="Yoshinaga Y."/>
            <person name="Zwiers L.-H."/>
            <person name="Turgeon B."/>
            <person name="Goodwin S."/>
            <person name="Spatafora J."/>
            <person name="Crous P."/>
            <person name="Grigoriev I."/>
        </authorList>
    </citation>
    <scope>NUCLEOTIDE SEQUENCE</scope>
    <source>
        <strain evidence="2">CBS 122681</strain>
    </source>
</reference>
<protein>
    <recommendedName>
        <fullName evidence="4">Ecp2 effector protein domain-containing protein</fullName>
    </recommendedName>
</protein>
<evidence type="ECO:0008006" key="4">
    <source>
        <dbReference type="Google" id="ProtNLM"/>
    </source>
</evidence>
<dbReference type="Proteomes" id="UP000799324">
    <property type="component" value="Unassembled WGS sequence"/>
</dbReference>
<feature type="signal peptide" evidence="1">
    <location>
        <begin position="1"/>
        <end position="21"/>
    </location>
</feature>
<dbReference type="AlphaFoldDB" id="A0A6A6SP74"/>
<proteinExistence type="predicted"/>
<dbReference type="PROSITE" id="PS51257">
    <property type="entry name" value="PROKAR_LIPOPROTEIN"/>
    <property type="match status" value="1"/>
</dbReference>
<keyword evidence="1" id="KW-0732">Signal</keyword>
<sequence>MRLSAISVAATIASLTAPVVSLGCYGSGPGFGAIESNTNKQQSIIDDACKELAGLYANALNVGKEVSKKVVCRNVNSGSVWFDIWYGDPDPSVTGDTISEATCRNRMWLTNLWCSDHGGISNVGEFYLNIDPEDSPCY</sequence>
<evidence type="ECO:0000313" key="2">
    <source>
        <dbReference type="EMBL" id="KAF2648168.1"/>
    </source>
</evidence>
<evidence type="ECO:0000313" key="3">
    <source>
        <dbReference type="Proteomes" id="UP000799324"/>
    </source>
</evidence>
<organism evidence="2 3">
    <name type="scientific">Lophiostoma macrostomum CBS 122681</name>
    <dbReference type="NCBI Taxonomy" id="1314788"/>
    <lineage>
        <taxon>Eukaryota</taxon>
        <taxon>Fungi</taxon>
        <taxon>Dikarya</taxon>
        <taxon>Ascomycota</taxon>
        <taxon>Pezizomycotina</taxon>
        <taxon>Dothideomycetes</taxon>
        <taxon>Pleosporomycetidae</taxon>
        <taxon>Pleosporales</taxon>
        <taxon>Lophiostomataceae</taxon>
        <taxon>Lophiostoma</taxon>
    </lineage>
</organism>
<accession>A0A6A6SP74</accession>
<evidence type="ECO:0000256" key="1">
    <source>
        <dbReference type="SAM" id="SignalP"/>
    </source>
</evidence>
<gene>
    <name evidence="2" type="ORF">K491DRAFT_257505</name>
</gene>